<evidence type="ECO:0000256" key="4">
    <source>
        <dbReference type="ARBA" id="ARBA00022801"/>
    </source>
</evidence>
<dbReference type="EMBL" id="LKBH01000298">
    <property type="protein sequence ID" value="KQB33684.1"/>
    <property type="molecule type" value="Genomic_DNA"/>
</dbReference>
<dbReference type="GO" id="GO:0000287">
    <property type="term" value="F:magnesium ion binding"/>
    <property type="evidence" value="ECO:0007669"/>
    <property type="project" value="InterPro"/>
</dbReference>
<dbReference type="Pfam" id="PF04029">
    <property type="entry name" value="2-ph_phosp"/>
    <property type="match status" value="1"/>
</dbReference>
<gene>
    <name evidence="7" type="ORF">AOG55_02265</name>
</gene>
<comment type="caution">
    <text evidence="7">The sequence shown here is derived from an EMBL/GenBank/DDBJ whole genome shotgun (WGS) entry which is preliminary data.</text>
</comment>
<proteinExistence type="inferred from homology"/>
<evidence type="ECO:0000256" key="6">
    <source>
        <dbReference type="ARBA" id="ARBA00033711"/>
    </source>
</evidence>
<dbReference type="GeneID" id="84221833"/>
<dbReference type="RefSeq" id="WP_048101879.1">
    <property type="nucleotide sequence ID" value="NZ_LKBH01000298.1"/>
</dbReference>
<evidence type="ECO:0000313" key="8">
    <source>
        <dbReference type="Proteomes" id="UP000050301"/>
    </source>
</evidence>
<dbReference type="PANTHER" id="PTHR37311">
    <property type="entry name" value="2-PHOSPHOSULFOLACTATE PHOSPHATASE-RELATED"/>
    <property type="match status" value="1"/>
</dbReference>
<evidence type="ECO:0000256" key="2">
    <source>
        <dbReference type="ARBA" id="ARBA00009997"/>
    </source>
</evidence>
<keyword evidence="8" id="KW-1185">Reference proteome</keyword>
<dbReference type="GO" id="GO:0050532">
    <property type="term" value="F:2-phosphosulfolactate phosphatase activity"/>
    <property type="evidence" value="ECO:0007669"/>
    <property type="project" value="UniProtKB-EC"/>
</dbReference>
<dbReference type="InParanoid" id="A0A0N8VKG8"/>
<organism evidence="7 8">
    <name type="scientific">Acidiplasma cupricumulans</name>
    <dbReference type="NCBI Taxonomy" id="312540"/>
    <lineage>
        <taxon>Archaea</taxon>
        <taxon>Methanobacteriati</taxon>
        <taxon>Thermoplasmatota</taxon>
        <taxon>Thermoplasmata</taxon>
        <taxon>Thermoplasmatales</taxon>
        <taxon>Ferroplasmaceae</taxon>
        <taxon>Acidiplasma</taxon>
    </lineage>
</organism>
<dbReference type="PANTHER" id="PTHR37311:SF1">
    <property type="entry name" value="2-PHOSPHOSULFOLACTATE PHOSPHATASE-RELATED"/>
    <property type="match status" value="1"/>
</dbReference>
<comment type="catalytic activity">
    <reaction evidence="6">
        <text>(2R)-O-phospho-3-sulfolactate + H2O = (2R)-3-sulfolactate + phosphate</text>
        <dbReference type="Rhea" id="RHEA:23416"/>
        <dbReference type="ChEBI" id="CHEBI:15377"/>
        <dbReference type="ChEBI" id="CHEBI:15597"/>
        <dbReference type="ChEBI" id="CHEBI:43474"/>
        <dbReference type="ChEBI" id="CHEBI:58738"/>
        <dbReference type="EC" id="3.1.3.71"/>
    </reaction>
</comment>
<evidence type="ECO:0000313" key="7">
    <source>
        <dbReference type="EMBL" id="KQB33684.1"/>
    </source>
</evidence>
<name>A0A0N8VKG8_9ARCH</name>
<evidence type="ECO:0000256" key="5">
    <source>
        <dbReference type="ARBA" id="ARBA00022842"/>
    </source>
</evidence>
<reference evidence="7 8" key="1">
    <citation type="submission" date="2015-09" db="EMBL/GenBank/DDBJ databases">
        <title>Heavy metals and arsenic resistance mechanisms in polyextremophilic archaea of the family Ferroplasmaceae.</title>
        <authorList>
            <person name="Bulaev A.G."/>
            <person name="Kanygina A.V."/>
        </authorList>
    </citation>
    <scope>NUCLEOTIDE SEQUENCE [LARGE SCALE GENOMIC DNA]</scope>
    <source>
        <strain evidence="7 8">BH2</strain>
    </source>
</reference>
<accession>A0A0N8VKG8</accession>
<dbReference type="InterPro" id="IPR005238">
    <property type="entry name" value="ComB-like"/>
</dbReference>
<evidence type="ECO:0000256" key="3">
    <source>
        <dbReference type="ARBA" id="ARBA00012953"/>
    </source>
</evidence>
<sequence length="218" mass="24786">MNVNIVDGRKEKIFDGSTKVLIDIFRSTTTIPLILYRGAKYVIPVRTITETRKLKNKNQDYITSGERFGLKIPGFNFENSPYSIMNADLSGKIVLFTSTNGIKVLFKLIKYPGDIYISSFINLTATYNAIKDNENISLVVSNRPDGKSDEDYIYAEMLKSRLEGNEVNIDDYINKIINSHGAKRLKIMGAGHDIDYSIKVDMYNYPVIYRDGKIITKN</sequence>
<evidence type="ECO:0000256" key="1">
    <source>
        <dbReference type="ARBA" id="ARBA00001946"/>
    </source>
</evidence>
<dbReference type="GO" id="GO:0050545">
    <property type="term" value="F:sulfopyruvate decarboxylase activity"/>
    <property type="evidence" value="ECO:0007669"/>
    <property type="project" value="TreeGrafter"/>
</dbReference>
<dbReference type="Proteomes" id="UP000050301">
    <property type="component" value="Unassembled WGS sequence"/>
</dbReference>
<dbReference type="SUPFAM" id="SSF142823">
    <property type="entry name" value="ComB-like"/>
    <property type="match status" value="1"/>
</dbReference>
<comment type="cofactor">
    <cofactor evidence="1">
        <name>Mg(2+)</name>
        <dbReference type="ChEBI" id="CHEBI:18420"/>
    </cofactor>
</comment>
<protein>
    <recommendedName>
        <fullName evidence="3">2-phosphosulfolactate phosphatase</fullName>
        <ecNumber evidence="3">3.1.3.71</ecNumber>
    </recommendedName>
</protein>
<dbReference type="InterPro" id="IPR036702">
    <property type="entry name" value="ComB-like_sf"/>
</dbReference>
<keyword evidence="4" id="KW-0378">Hydrolase</keyword>
<dbReference type="Gene3D" id="3.90.1560.10">
    <property type="entry name" value="ComB-like"/>
    <property type="match status" value="1"/>
</dbReference>
<keyword evidence="5" id="KW-0460">Magnesium</keyword>
<dbReference type="AlphaFoldDB" id="A0A0N8VKG8"/>
<comment type="similarity">
    <text evidence="2">Belongs to the ComB family.</text>
</comment>
<dbReference type="EC" id="3.1.3.71" evidence="3"/>